<dbReference type="Gene3D" id="2.30.30.60">
    <property type="match status" value="1"/>
</dbReference>
<evidence type="ECO:0000259" key="11">
    <source>
        <dbReference type="Pfam" id="PF21082"/>
    </source>
</evidence>
<dbReference type="PANTHER" id="PTHR43634">
    <property type="entry name" value="OW CONDUCTANCE MECHANOSENSITIVE CHANNEL"/>
    <property type="match status" value="1"/>
</dbReference>
<dbReference type="Pfam" id="PF21082">
    <property type="entry name" value="MS_channel_3rd"/>
    <property type="match status" value="1"/>
</dbReference>
<feature type="transmembrane region" description="Helical" evidence="8">
    <location>
        <begin position="338"/>
        <end position="356"/>
    </location>
</feature>
<dbReference type="InterPro" id="IPR023408">
    <property type="entry name" value="MscS_beta-dom_sf"/>
</dbReference>
<dbReference type="EMBL" id="FOBS01000014">
    <property type="protein sequence ID" value="SEM41883.1"/>
    <property type="molecule type" value="Genomic_DNA"/>
</dbReference>
<dbReference type="STRING" id="43775.SAMN04489760_11483"/>
<dbReference type="Pfam" id="PF00924">
    <property type="entry name" value="MS_channel_2nd"/>
    <property type="match status" value="1"/>
</dbReference>
<evidence type="ECO:0000256" key="6">
    <source>
        <dbReference type="ARBA" id="ARBA00023136"/>
    </source>
</evidence>
<protein>
    <submittedName>
        <fullName evidence="13">MscS family membrane protein</fullName>
    </submittedName>
</protein>
<dbReference type="InterPro" id="IPR045042">
    <property type="entry name" value="YnaI-like"/>
</dbReference>
<organism evidence="13 14">
    <name type="scientific">Syntrophus gentianae</name>
    <dbReference type="NCBI Taxonomy" id="43775"/>
    <lineage>
        <taxon>Bacteria</taxon>
        <taxon>Pseudomonadati</taxon>
        <taxon>Thermodesulfobacteriota</taxon>
        <taxon>Syntrophia</taxon>
        <taxon>Syntrophales</taxon>
        <taxon>Syntrophaceae</taxon>
        <taxon>Syntrophus</taxon>
    </lineage>
</organism>
<reference evidence="13 14" key="1">
    <citation type="submission" date="2016-10" db="EMBL/GenBank/DDBJ databases">
        <authorList>
            <person name="de Groot N.N."/>
        </authorList>
    </citation>
    <scope>NUCLEOTIDE SEQUENCE [LARGE SCALE GENOMIC DNA]</scope>
    <source>
        <strain evidence="13 14">DSM 8423</strain>
    </source>
</reference>
<feature type="domain" description="Mechanosensitive ion channel transmembrane helices 2/3" evidence="12">
    <location>
        <begin position="315"/>
        <end position="357"/>
    </location>
</feature>
<gene>
    <name evidence="13" type="ORF">SAMN04489760_11483</name>
</gene>
<dbReference type="SUPFAM" id="SSF82861">
    <property type="entry name" value="Mechanosensitive channel protein MscS (YggB), transmembrane region"/>
    <property type="match status" value="1"/>
</dbReference>
<feature type="transmembrane region" description="Helical" evidence="8">
    <location>
        <begin position="244"/>
        <end position="263"/>
    </location>
</feature>
<comment type="similarity">
    <text evidence="2">Belongs to the MscS (TC 1.A.23) family.</text>
</comment>
<dbReference type="Gene3D" id="1.10.287.1260">
    <property type="match status" value="1"/>
</dbReference>
<feature type="transmembrane region" description="Helical" evidence="8">
    <location>
        <begin position="312"/>
        <end position="332"/>
    </location>
</feature>
<dbReference type="RefSeq" id="WP_093883676.1">
    <property type="nucleotide sequence ID" value="NZ_FOBS01000014.1"/>
</dbReference>
<keyword evidence="6 8" id="KW-0472">Membrane</keyword>
<dbReference type="Proteomes" id="UP000198744">
    <property type="component" value="Unassembled WGS sequence"/>
</dbReference>
<sequence>MSMIGTYARGLILAVMFFLLITSGAWSAAKEETDQAGKAPQQAEASYDDPLGRSTPQGTIVGFLKAIEREDYERAVDYLDTRQTGKNARQLSLELQRVLDERVSVAETKLSTKPEGDLEDGLPVQRELVAVVKTKSGEHKILLERVRKGDNPEVWLFSAETLKLIPHIYEEIDSPWFEGRLPAALTENRLAGLPLYRWIMPLLMLPVAILFGWITTVLFYALLQKSLRHRLDESGLITLRRIRKPLVFLFSAGMIYLLSLGGFTLLDRLFWTFLSSTMAVAGLTWICFHLIEVGAEIMERRRPEGADAVIRLSATLLKALVVMTGLVVIFHYFAGINLTAVVAGLGIGGIAVAFAAQKTIENFFGGVFLVWDKPIRLGDFCKAGEYQGIVEHIGLRSTQIRTSNRTVAFIPNGQLASIPVENFTLRDRFLLRHTLNLRYETTADQLRFILAELRELLYRHSRVDSMTVRVRLIGFGQSSLDVEIFAYVLEAAYEQFLAVQEDLLLRIMDLVESAGSGFAFPSQTLYMSRDEGLDEGKGHEAAEAAQRWRARGELPFPDHAPERISQLEGTLDYPPKGSVLSEKKEGD</sequence>
<keyword evidence="5 8" id="KW-1133">Transmembrane helix</keyword>
<accession>A0A1H7Y7C0</accession>
<evidence type="ECO:0000256" key="9">
    <source>
        <dbReference type="SAM" id="SignalP"/>
    </source>
</evidence>
<feature type="signal peptide" evidence="9">
    <location>
        <begin position="1"/>
        <end position="28"/>
    </location>
</feature>
<dbReference type="PANTHER" id="PTHR43634:SF2">
    <property type="entry name" value="LOW CONDUCTANCE MECHANOSENSITIVE CHANNEL YNAI"/>
    <property type="match status" value="1"/>
</dbReference>
<evidence type="ECO:0000256" key="5">
    <source>
        <dbReference type="ARBA" id="ARBA00022989"/>
    </source>
</evidence>
<keyword evidence="9" id="KW-0732">Signal</keyword>
<evidence type="ECO:0000259" key="10">
    <source>
        <dbReference type="Pfam" id="PF00924"/>
    </source>
</evidence>
<feature type="transmembrane region" description="Helical" evidence="8">
    <location>
        <begin position="198"/>
        <end position="223"/>
    </location>
</feature>
<feature type="chain" id="PRO_5011645743" evidence="9">
    <location>
        <begin position="29"/>
        <end position="587"/>
    </location>
</feature>
<evidence type="ECO:0000256" key="7">
    <source>
        <dbReference type="SAM" id="MobiDB-lite"/>
    </source>
</evidence>
<dbReference type="InterPro" id="IPR011066">
    <property type="entry name" value="MscS_channel_C_sf"/>
</dbReference>
<dbReference type="SUPFAM" id="SSF82689">
    <property type="entry name" value="Mechanosensitive channel protein MscS (YggB), C-terminal domain"/>
    <property type="match status" value="1"/>
</dbReference>
<feature type="domain" description="Mechanosensitive ion channel MscS" evidence="10">
    <location>
        <begin position="359"/>
        <end position="424"/>
    </location>
</feature>
<dbReference type="AlphaFoldDB" id="A0A1H7Y7C0"/>
<keyword evidence="14" id="KW-1185">Reference proteome</keyword>
<name>A0A1H7Y7C0_9BACT</name>
<evidence type="ECO:0000256" key="8">
    <source>
        <dbReference type="SAM" id="Phobius"/>
    </source>
</evidence>
<dbReference type="OrthoDB" id="9784565at2"/>
<dbReference type="InterPro" id="IPR049142">
    <property type="entry name" value="MS_channel_1st"/>
</dbReference>
<evidence type="ECO:0000256" key="4">
    <source>
        <dbReference type="ARBA" id="ARBA00022692"/>
    </source>
</evidence>
<dbReference type="GO" id="GO:0008381">
    <property type="term" value="F:mechanosensitive monoatomic ion channel activity"/>
    <property type="evidence" value="ECO:0007669"/>
    <property type="project" value="UniProtKB-ARBA"/>
</dbReference>
<proteinExistence type="inferred from homology"/>
<feature type="transmembrane region" description="Helical" evidence="8">
    <location>
        <begin position="269"/>
        <end position="291"/>
    </location>
</feature>
<evidence type="ECO:0000259" key="12">
    <source>
        <dbReference type="Pfam" id="PF21088"/>
    </source>
</evidence>
<evidence type="ECO:0000313" key="13">
    <source>
        <dbReference type="EMBL" id="SEM41883.1"/>
    </source>
</evidence>
<dbReference type="InterPro" id="IPR011014">
    <property type="entry name" value="MscS_channel_TM-2"/>
</dbReference>
<dbReference type="SUPFAM" id="SSF50182">
    <property type="entry name" value="Sm-like ribonucleoproteins"/>
    <property type="match status" value="1"/>
</dbReference>
<feature type="domain" description="Mechanosensitive ion channel MscS C-terminal" evidence="11">
    <location>
        <begin position="436"/>
        <end position="516"/>
    </location>
</feature>
<feature type="region of interest" description="Disordered" evidence="7">
    <location>
        <begin position="552"/>
        <end position="587"/>
    </location>
</feature>
<dbReference type="GO" id="GO:0005886">
    <property type="term" value="C:plasma membrane"/>
    <property type="evidence" value="ECO:0007669"/>
    <property type="project" value="UniProtKB-SubCell"/>
</dbReference>
<evidence type="ECO:0000256" key="1">
    <source>
        <dbReference type="ARBA" id="ARBA00004651"/>
    </source>
</evidence>
<keyword evidence="4 8" id="KW-0812">Transmembrane</keyword>
<dbReference type="InterPro" id="IPR006685">
    <property type="entry name" value="MscS_channel_2nd"/>
</dbReference>
<dbReference type="Gene3D" id="3.30.70.100">
    <property type="match status" value="1"/>
</dbReference>
<comment type="subcellular location">
    <subcellularLocation>
        <location evidence="1">Cell membrane</location>
        <topology evidence="1">Multi-pass membrane protein</topology>
    </subcellularLocation>
</comment>
<evidence type="ECO:0000313" key="14">
    <source>
        <dbReference type="Proteomes" id="UP000198744"/>
    </source>
</evidence>
<feature type="region of interest" description="Disordered" evidence="7">
    <location>
        <begin position="32"/>
        <end position="54"/>
    </location>
</feature>
<evidence type="ECO:0000256" key="2">
    <source>
        <dbReference type="ARBA" id="ARBA00008017"/>
    </source>
</evidence>
<evidence type="ECO:0000256" key="3">
    <source>
        <dbReference type="ARBA" id="ARBA00022475"/>
    </source>
</evidence>
<dbReference type="Pfam" id="PF21088">
    <property type="entry name" value="MS_channel_1st"/>
    <property type="match status" value="1"/>
</dbReference>
<keyword evidence="3" id="KW-1003">Cell membrane</keyword>
<dbReference type="InterPro" id="IPR010920">
    <property type="entry name" value="LSM_dom_sf"/>
</dbReference>
<dbReference type="InterPro" id="IPR049278">
    <property type="entry name" value="MS_channel_C"/>
</dbReference>